<organism evidence="8 9">
    <name type="scientific">Pseudoalteromonas holothuriae</name>
    <dbReference type="NCBI Taxonomy" id="2963714"/>
    <lineage>
        <taxon>Bacteria</taxon>
        <taxon>Pseudomonadati</taxon>
        <taxon>Pseudomonadota</taxon>
        <taxon>Gammaproteobacteria</taxon>
        <taxon>Alteromonadales</taxon>
        <taxon>Pseudoalteromonadaceae</taxon>
        <taxon>Pseudoalteromonas</taxon>
    </lineage>
</organism>
<comment type="caution">
    <text evidence="8">The sequence shown here is derived from an EMBL/GenBank/DDBJ whole genome shotgun (WGS) entry which is preliminary data.</text>
</comment>
<dbReference type="PANTHER" id="PTHR10491">
    <property type="entry name" value="DTDP-4-DEHYDRORHAMNOSE REDUCTASE"/>
    <property type="match status" value="1"/>
</dbReference>
<keyword evidence="9" id="KW-1185">Reference proteome</keyword>
<dbReference type="InterPro" id="IPR029903">
    <property type="entry name" value="RmlD-like-bd"/>
</dbReference>
<protein>
    <recommendedName>
        <fullName evidence="4 6">dTDP-4-dehydrorhamnose reductase</fullName>
        <ecNumber evidence="3 6">1.1.1.133</ecNumber>
    </recommendedName>
</protein>
<evidence type="ECO:0000256" key="1">
    <source>
        <dbReference type="ARBA" id="ARBA00004781"/>
    </source>
</evidence>
<dbReference type="GO" id="GO:0006556">
    <property type="term" value="P:S-adenosylmethionine biosynthetic process"/>
    <property type="evidence" value="ECO:0007669"/>
    <property type="project" value="TreeGrafter"/>
</dbReference>
<gene>
    <name evidence="8" type="primary">rmlD</name>
    <name evidence="8" type="ORF">PSECIP111854_03700</name>
</gene>
<dbReference type="PANTHER" id="PTHR10491:SF4">
    <property type="entry name" value="METHIONINE ADENOSYLTRANSFERASE 2 SUBUNIT BETA"/>
    <property type="match status" value="1"/>
</dbReference>
<dbReference type="EMBL" id="CAMAPC010000021">
    <property type="protein sequence ID" value="CAH9065516.1"/>
    <property type="molecule type" value="Genomic_DNA"/>
</dbReference>
<dbReference type="Proteomes" id="UP001152467">
    <property type="component" value="Unassembled WGS sequence"/>
</dbReference>
<evidence type="ECO:0000256" key="6">
    <source>
        <dbReference type="RuleBase" id="RU364082"/>
    </source>
</evidence>
<dbReference type="AlphaFoldDB" id="A0A9W4R3T0"/>
<comment type="catalytic activity">
    <reaction evidence="5 6">
        <text>dTDP-beta-L-rhamnose + NADP(+) = dTDP-4-dehydro-beta-L-rhamnose + NADPH + H(+)</text>
        <dbReference type="Rhea" id="RHEA:21796"/>
        <dbReference type="ChEBI" id="CHEBI:15378"/>
        <dbReference type="ChEBI" id="CHEBI:57510"/>
        <dbReference type="ChEBI" id="CHEBI:57783"/>
        <dbReference type="ChEBI" id="CHEBI:58349"/>
        <dbReference type="ChEBI" id="CHEBI:62830"/>
        <dbReference type="EC" id="1.1.1.133"/>
    </reaction>
</comment>
<evidence type="ECO:0000256" key="5">
    <source>
        <dbReference type="ARBA" id="ARBA00048200"/>
    </source>
</evidence>
<reference evidence="8" key="1">
    <citation type="submission" date="2022-07" db="EMBL/GenBank/DDBJ databases">
        <authorList>
            <person name="Criscuolo A."/>
        </authorList>
    </citation>
    <scope>NUCLEOTIDE SEQUENCE</scope>
    <source>
        <strain evidence="8">CIP111854</strain>
    </source>
</reference>
<comment type="similarity">
    <text evidence="2 6">Belongs to the dTDP-4-dehydrorhamnose reductase family.</text>
</comment>
<evidence type="ECO:0000256" key="3">
    <source>
        <dbReference type="ARBA" id="ARBA00012929"/>
    </source>
</evidence>
<accession>A0A9W4R3T0</accession>
<dbReference type="InterPro" id="IPR036291">
    <property type="entry name" value="NAD(P)-bd_dom_sf"/>
</dbReference>
<comment type="cofactor">
    <cofactor evidence="6">
        <name>Mg(2+)</name>
        <dbReference type="ChEBI" id="CHEBI:18420"/>
    </cofactor>
    <text evidence="6">Binds 1 Mg(2+) ion per monomer.</text>
</comment>
<dbReference type="SUPFAM" id="SSF51735">
    <property type="entry name" value="NAD(P)-binding Rossmann-fold domains"/>
    <property type="match status" value="1"/>
</dbReference>
<name>A0A9W4R3T0_9GAMM</name>
<comment type="function">
    <text evidence="6">Catalyzes the reduction of dTDP-6-deoxy-L-lyxo-4-hexulose to yield dTDP-L-rhamnose.</text>
</comment>
<evidence type="ECO:0000256" key="2">
    <source>
        <dbReference type="ARBA" id="ARBA00010944"/>
    </source>
</evidence>
<feature type="domain" description="RmlD-like substrate binding" evidence="7">
    <location>
        <begin position="3"/>
        <end position="289"/>
    </location>
</feature>
<keyword evidence="6 8" id="KW-0560">Oxidoreductase</keyword>
<dbReference type="CDD" id="cd05254">
    <property type="entry name" value="dTDP_HR_like_SDR_e"/>
    <property type="match status" value="1"/>
</dbReference>
<dbReference type="Pfam" id="PF04321">
    <property type="entry name" value="RmlD_sub_bind"/>
    <property type="match status" value="1"/>
</dbReference>
<evidence type="ECO:0000313" key="9">
    <source>
        <dbReference type="Proteomes" id="UP001152467"/>
    </source>
</evidence>
<dbReference type="InterPro" id="IPR005913">
    <property type="entry name" value="dTDP_dehydrorham_reduct"/>
</dbReference>
<evidence type="ECO:0000259" key="7">
    <source>
        <dbReference type="Pfam" id="PF04321"/>
    </source>
</evidence>
<dbReference type="RefSeq" id="WP_261627006.1">
    <property type="nucleotide sequence ID" value="NZ_CAMAPC010000021.1"/>
</dbReference>
<keyword evidence="6" id="KW-0521">NADP</keyword>
<dbReference type="GO" id="GO:0048269">
    <property type="term" value="C:methionine adenosyltransferase complex"/>
    <property type="evidence" value="ECO:0007669"/>
    <property type="project" value="TreeGrafter"/>
</dbReference>
<sequence>MQKIMITGATGLLGRTLYNTLINDFEVIGTGFSRAKAPLHSLDLGNQHAVIDFLEHHKPDALVHAAAERKPDVCEAAPEQTIALNVAASEFLAKQCAQRGIHFIFISTDYVFDGKAPPYLESAQTAPLNLYGRTKQQAEQAVITQSKQHSIIRVPVLYGDVAELAESAVSVIATQISATEKTQHDNWAVRYPTHVEDIAFTLRDLLKHPANLGGIFHISDTQAMSKYQMAYIMANILGYSSTLLEPIDQPSQSAARPHNCALADSRLNNLGITHQRDFKVAIGKILRNVAT</sequence>
<dbReference type="EC" id="1.1.1.133" evidence="3 6"/>
<evidence type="ECO:0000313" key="8">
    <source>
        <dbReference type="EMBL" id="CAH9065516.1"/>
    </source>
</evidence>
<evidence type="ECO:0000256" key="4">
    <source>
        <dbReference type="ARBA" id="ARBA00017099"/>
    </source>
</evidence>
<dbReference type="Gene3D" id="3.40.50.720">
    <property type="entry name" value="NAD(P)-binding Rossmann-like Domain"/>
    <property type="match status" value="1"/>
</dbReference>
<comment type="pathway">
    <text evidence="1 6">Carbohydrate biosynthesis; dTDP-L-rhamnose biosynthesis.</text>
</comment>
<dbReference type="GO" id="GO:0008831">
    <property type="term" value="F:dTDP-4-dehydrorhamnose reductase activity"/>
    <property type="evidence" value="ECO:0007669"/>
    <property type="project" value="UniProtKB-EC"/>
</dbReference>
<proteinExistence type="inferred from homology"/>
<dbReference type="GO" id="GO:0048270">
    <property type="term" value="F:methionine adenosyltransferase regulator activity"/>
    <property type="evidence" value="ECO:0007669"/>
    <property type="project" value="TreeGrafter"/>
</dbReference>